<dbReference type="InterPro" id="IPR010655">
    <property type="entry name" value="Clp1_C"/>
</dbReference>
<evidence type="ECO:0000259" key="6">
    <source>
        <dbReference type="Pfam" id="PF06807"/>
    </source>
</evidence>
<sequence>MESGKSPLEENVQEFTLKEDSELRFEVANGDVMLELVDGRAEVFGTELIQHKKYVFPAGSRVAVFTWKKAVVELVGKTESAYVAEQTPMIIYLNTHAALEQLREHAESVVMQQEQARGPSLMIVGPTDVGKTTVCRILCNYAVRVGRTPIFVDLDVGQGSISVPGTVGALYIEKTADVVEGFDKKAPLVYHFGNLSPGSNIPLYDLLVKQLAEAISKRRKSSQDATYGGVIINTCGWKPYGCIFLRLYNELQRDLPSFVKILHQPKSGGVENRSKEVRISSRNAFVHKYFYGTRAMPLYPHTFELSFDEVQFCKIGCERLPIECLPFGMKIDDHRTKVVPIEPSEDLVHHLVSLSMCTTVDQSVLTTNVMGFIVITAVDMEREKLTVLSPQPYPLPSKILILSEVTFIDDKERT</sequence>
<dbReference type="Pfam" id="PF16575">
    <property type="entry name" value="CLP1_P"/>
    <property type="match status" value="2"/>
</dbReference>
<evidence type="ECO:0000256" key="1">
    <source>
        <dbReference type="ARBA" id="ARBA00004123"/>
    </source>
</evidence>
<dbReference type="Pfam" id="PF06807">
    <property type="entry name" value="Clp1"/>
    <property type="match status" value="1"/>
</dbReference>
<evidence type="ECO:0000259" key="8">
    <source>
        <dbReference type="Pfam" id="PF16575"/>
    </source>
</evidence>
<dbReference type="Gene3D" id="3.40.50.300">
    <property type="entry name" value="P-loop containing nucleotide triphosphate hydrolases"/>
    <property type="match status" value="1"/>
</dbReference>
<dbReference type="AlphaFoldDB" id="A0A0N4TJ10"/>
<keyword evidence="2" id="KW-0507">mRNA processing</keyword>
<dbReference type="FunFam" id="2.60.120.1030:FF:000001">
    <property type="entry name" value="Protein CLP1 homolog 5"/>
    <property type="match status" value="1"/>
</dbReference>
<evidence type="ECO:0000256" key="2">
    <source>
        <dbReference type="ARBA" id="ARBA00022664"/>
    </source>
</evidence>
<dbReference type="GO" id="GO:0006388">
    <property type="term" value="P:tRNA splicing, via endonucleolytic cleavage and ligation"/>
    <property type="evidence" value="ECO:0007669"/>
    <property type="project" value="TreeGrafter"/>
</dbReference>
<dbReference type="InterPro" id="IPR032324">
    <property type="entry name" value="Clp1_N"/>
</dbReference>
<dbReference type="InterPro" id="IPR038238">
    <property type="entry name" value="Clp1_C_sf"/>
</dbReference>
<evidence type="ECO:0000256" key="4">
    <source>
        <dbReference type="ARBA" id="ARBA00022840"/>
    </source>
</evidence>
<evidence type="ECO:0000256" key="3">
    <source>
        <dbReference type="ARBA" id="ARBA00022741"/>
    </source>
</evidence>
<dbReference type="InterPro" id="IPR032319">
    <property type="entry name" value="CLP1_P"/>
</dbReference>
<reference evidence="9 10" key="2">
    <citation type="submission" date="2018-11" db="EMBL/GenBank/DDBJ databases">
        <authorList>
            <consortium name="Pathogen Informatics"/>
        </authorList>
    </citation>
    <scope>NUCLEOTIDE SEQUENCE [LARGE SCALE GENOMIC DNA]</scope>
</reference>
<dbReference type="Pfam" id="PF16573">
    <property type="entry name" value="CLP1_N"/>
    <property type="match status" value="1"/>
</dbReference>
<accession>A0A0N4TJ10</accession>
<evidence type="ECO:0000313" key="11">
    <source>
        <dbReference type="WBParaSite" id="BPAG_0000826001-mRNA-1"/>
    </source>
</evidence>
<feature type="domain" description="Clp1 C-terminal" evidence="6">
    <location>
        <begin position="298"/>
        <end position="409"/>
    </location>
</feature>
<dbReference type="Proteomes" id="UP000278627">
    <property type="component" value="Unassembled WGS sequence"/>
</dbReference>
<evidence type="ECO:0000313" key="10">
    <source>
        <dbReference type="Proteomes" id="UP000278627"/>
    </source>
</evidence>
<dbReference type="InterPro" id="IPR038239">
    <property type="entry name" value="Clp1_N_sf"/>
</dbReference>
<evidence type="ECO:0000313" key="9">
    <source>
        <dbReference type="EMBL" id="VDN89408.1"/>
    </source>
</evidence>
<evidence type="ECO:0000259" key="7">
    <source>
        <dbReference type="Pfam" id="PF16573"/>
    </source>
</evidence>
<reference evidence="11" key="1">
    <citation type="submission" date="2017-02" db="UniProtKB">
        <authorList>
            <consortium name="WormBaseParasite"/>
        </authorList>
    </citation>
    <scope>IDENTIFICATION</scope>
</reference>
<feature type="domain" description="Clp1 N-terminal" evidence="7">
    <location>
        <begin position="16"/>
        <end position="106"/>
    </location>
</feature>
<keyword evidence="10" id="KW-1185">Reference proteome</keyword>
<protein>
    <submittedName>
        <fullName evidence="11">Protein CLP1 homolog</fullName>
    </submittedName>
</protein>
<organism evidence="11">
    <name type="scientific">Brugia pahangi</name>
    <name type="common">Filarial nematode worm</name>
    <dbReference type="NCBI Taxonomy" id="6280"/>
    <lineage>
        <taxon>Eukaryota</taxon>
        <taxon>Metazoa</taxon>
        <taxon>Ecdysozoa</taxon>
        <taxon>Nematoda</taxon>
        <taxon>Chromadorea</taxon>
        <taxon>Rhabditida</taxon>
        <taxon>Spirurina</taxon>
        <taxon>Spiruromorpha</taxon>
        <taxon>Filarioidea</taxon>
        <taxon>Onchocercidae</taxon>
        <taxon>Brugia</taxon>
    </lineage>
</organism>
<name>A0A0N4TJ10_BRUPA</name>
<dbReference type="Gene3D" id="2.40.30.330">
    <property type="entry name" value="Pre-mRNA cleavage complex subunit Clp1, C-terminal domain"/>
    <property type="match status" value="1"/>
</dbReference>
<dbReference type="GO" id="GO:0051731">
    <property type="term" value="F:polynucleotide 5'-hydroxyl-kinase activity"/>
    <property type="evidence" value="ECO:0007669"/>
    <property type="project" value="InterPro"/>
</dbReference>
<proteinExistence type="predicted"/>
<dbReference type="GO" id="GO:0031124">
    <property type="term" value="P:mRNA 3'-end processing"/>
    <property type="evidence" value="ECO:0007669"/>
    <property type="project" value="InterPro"/>
</dbReference>
<dbReference type="EMBL" id="UZAD01013132">
    <property type="protein sequence ID" value="VDN89408.1"/>
    <property type="molecule type" value="Genomic_DNA"/>
</dbReference>
<comment type="subcellular location">
    <subcellularLocation>
        <location evidence="1">Nucleus</location>
    </subcellularLocation>
</comment>
<dbReference type="SUPFAM" id="SSF52540">
    <property type="entry name" value="P-loop containing nucleoside triphosphate hydrolases"/>
    <property type="match status" value="1"/>
</dbReference>
<keyword evidence="3" id="KW-0547">Nucleotide-binding</keyword>
<dbReference type="FunFam" id="2.40.30.330:FF:000001">
    <property type="entry name" value="Protein CLP1 homolog"/>
    <property type="match status" value="1"/>
</dbReference>
<dbReference type="GO" id="GO:0005634">
    <property type="term" value="C:nucleus"/>
    <property type="evidence" value="ECO:0007669"/>
    <property type="project" value="UniProtKB-SubCell"/>
</dbReference>
<keyword evidence="4" id="KW-0067">ATP-binding</keyword>
<dbReference type="Gene3D" id="2.60.120.1030">
    <property type="entry name" value="Clp1, DNA binding domain"/>
    <property type="match status" value="1"/>
</dbReference>
<dbReference type="PANTHER" id="PTHR12755:SF6">
    <property type="entry name" value="POLYRIBONUCLEOTIDE 5'-HYDROXYL-KINASE CLP1"/>
    <property type="match status" value="1"/>
</dbReference>
<dbReference type="InterPro" id="IPR027417">
    <property type="entry name" value="P-loop_NTPase"/>
</dbReference>
<dbReference type="WBParaSite" id="BPAG_0000826001-mRNA-1">
    <property type="protein sequence ID" value="BPAG_0000826001-mRNA-1"/>
    <property type="gene ID" value="BPAG_0000826001"/>
</dbReference>
<dbReference type="STRING" id="6280.A0A0N4TJ10"/>
<feature type="domain" description="Clp1 P-loop" evidence="8">
    <location>
        <begin position="125"/>
        <end position="237"/>
    </location>
</feature>
<dbReference type="GO" id="GO:0005524">
    <property type="term" value="F:ATP binding"/>
    <property type="evidence" value="ECO:0007669"/>
    <property type="project" value="UniProtKB-KW"/>
</dbReference>
<evidence type="ECO:0000256" key="5">
    <source>
        <dbReference type="ARBA" id="ARBA00023242"/>
    </source>
</evidence>
<dbReference type="InterPro" id="IPR045116">
    <property type="entry name" value="Clp1/Grc3"/>
</dbReference>
<keyword evidence="5" id="KW-0539">Nucleus</keyword>
<dbReference type="PANTHER" id="PTHR12755">
    <property type="entry name" value="CLEAVAGE/POLYADENYLATION FACTOR IA SUBUNIT CLP1P"/>
    <property type="match status" value="1"/>
</dbReference>
<feature type="domain" description="Clp1 P-loop" evidence="8">
    <location>
        <begin position="246"/>
        <end position="292"/>
    </location>
</feature>
<gene>
    <name evidence="9" type="ORF">BPAG_LOCUS8222</name>
</gene>